<dbReference type="InterPro" id="IPR001810">
    <property type="entry name" value="F-box_dom"/>
</dbReference>
<dbReference type="PROSITE" id="PS01108">
    <property type="entry name" value="RIBOSOMAL_L24"/>
    <property type="match status" value="1"/>
</dbReference>
<protein>
    <recommendedName>
        <fullName evidence="5">F-box domain-containing protein</fullName>
    </recommendedName>
</protein>
<keyword evidence="7" id="KW-1185">Reference proteome</keyword>
<reference evidence="6 7" key="1">
    <citation type="submission" date="2024-01" db="EMBL/GenBank/DDBJ databases">
        <authorList>
            <person name="Waweru B."/>
        </authorList>
    </citation>
    <scope>NUCLEOTIDE SEQUENCE [LARGE SCALE GENOMIC DNA]</scope>
</reference>
<evidence type="ECO:0000256" key="1">
    <source>
        <dbReference type="ARBA" id="ARBA00010618"/>
    </source>
</evidence>
<dbReference type="AlphaFoldDB" id="A0AAV1SKC0"/>
<dbReference type="GO" id="GO:0003735">
    <property type="term" value="F:structural constituent of ribosome"/>
    <property type="evidence" value="ECO:0007669"/>
    <property type="project" value="InterPro"/>
</dbReference>
<dbReference type="InterPro" id="IPR008991">
    <property type="entry name" value="Translation_prot_SH3-like_sf"/>
</dbReference>
<dbReference type="Proteomes" id="UP001314170">
    <property type="component" value="Unassembled WGS sequence"/>
</dbReference>
<name>A0AAV1SKC0_9ROSI</name>
<evidence type="ECO:0000313" key="7">
    <source>
        <dbReference type="Proteomes" id="UP001314170"/>
    </source>
</evidence>
<dbReference type="InterPro" id="IPR013187">
    <property type="entry name" value="F-box-assoc_dom_typ3"/>
</dbReference>
<dbReference type="SUPFAM" id="SSF81383">
    <property type="entry name" value="F-box domain"/>
    <property type="match status" value="1"/>
</dbReference>
<dbReference type="PANTHER" id="PTHR11143">
    <property type="entry name" value="60S RIBOSOMAL PROTEIN L26 FAMILY MEMBER"/>
    <property type="match status" value="1"/>
</dbReference>
<dbReference type="Pfam" id="PF08268">
    <property type="entry name" value="FBA_3"/>
    <property type="match status" value="1"/>
</dbReference>
<dbReference type="InterPro" id="IPR005825">
    <property type="entry name" value="Ribosomal_uL24_CS"/>
</dbReference>
<dbReference type="SUPFAM" id="SSF50104">
    <property type="entry name" value="Translation proteins SH3-like domain"/>
    <property type="match status" value="1"/>
</dbReference>
<dbReference type="SMART" id="SM00739">
    <property type="entry name" value="KOW"/>
    <property type="match status" value="1"/>
</dbReference>
<feature type="domain" description="F-box" evidence="5">
    <location>
        <begin position="23"/>
        <end position="68"/>
    </location>
</feature>
<proteinExistence type="inferred from homology"/>
<dbReference type="CDD" id="cd22157">
    <property type="entry name" value="F-box_AtFBW1-like"/>
    <property type="match status" value="1"/>
</dbReference>
<dbReference type="SMART" id="SM00256">
    <property type="entry name" value="FBOX"/>
    <property type="match status" value="1"/>
</dbReference>
<gene>
    <name evidence="6" type="ORF">DCAF_LOCUS24676</name>
</gene>
<dbReference type="HAMAP" id="MF_01326_A">
    <property type="entry name" value="Ribosomal_uL24_A"/>
    <property type="match status" value="1"/>
</dbReference>
<dbReference type="Pfam" id="PF16906">
    <property type="entry name" value="Ribosomal_L26"/>
    <property type="match status" value="1"/>
</dbReference>
<dbReference type="PROSITE" id="PS50181">
    <property type="entry name" value="FBOX"/>
    <property type="match status" value="1"/>
</dbReference>
<sequence length="546" mass="61618">MMRSQRGRKPRGRNGDNQDQDANWSMSMLPDDVTRDILMRLPLKTIIQSRCVCRTWRSLLSDSYFSKLQRERAQSMLVLRSPSSCVSRKAAGLGPNEFYIVELESTGVSGSNHVMKFNTKNNLPTCHVELVGSCNGLLCLFDKNSKKSFYLCSPMTGEHVRTPANCEVCIFGENEWKSIGEIPFPAYKKFFSVSLNGALHWIVNLDEYEYPDLICALDIDSQKIRPMSPPNGFRKDTTEMSLGVLRDRLFICDNMTLYDLDIWVMKDYGIKDSWSKEIVIAKSSLSSMLQNCFLQPIMVSKDGEVLISSDSNALVWYDPTSKSFTDVTLPSRVGPEFEAVCSVASFDSLSDIMKKNAGWIYVSHVSGASFCLRKCSCPKPVPPVVETLIPVAQTPTTTATMKYNPRVSSSRRKSRKAHFTAPSSVRRILMSAPLSTDLRQKYNVRSMPVRKDDEVQVVRGTYKGREGKVVQVYRKKWVIHIERITREKVNGSTVNVGINPSKVVITKLRLDKDRKSLLDRKAKGRAVGEKEKGTKFTAEDIMQSVD</sequence>
<feature type="region of interest" description="Disordered" evidence="4">
    <location>
        <begin position="1"/>
        <end position="26"/>
    </location>
</feature>
<dbReference type="InterPro" id="IPR014722">
    <property type="entry name" value="Rib_uL2_dom2"/>
</dbReference>
<dbReference type="Pfam" id="PF00646">
    <property type="entry name" value="F-box"/>
    <property type="match status" value="1"/>
</dbReference>
<dbReference type="InterPro" id="IPR005824">
    <property type="entry name" value="KOW"/>
</dbReference>
<evidence type="ECO:0000256" key="4">
    <source>
        <dbReference type="SAM" id="MobiDB-lite"/>
    </source>
</evidence>
<dbReference type="Pfam" id="PF00467">
    <property type="entry name" value="KOW"/>
    <property type="match status" value="1"/>
</dbReference>
<accession>A0AAV1SKC0</accession>
<dbReference type="GO" id="GO:0015934">
    <property type="term" value="C:large ribosomal subunit"/>
    <property type="evidence" value="ECO:0007669"/>
    <property type="project" value="InterPro"/>
</dbReference>
<dbReference type="GO" id="GO:0006412">
    <property type="term" value="P:translation"/>
    <property type="evidence" value="ECO:0007669"/>
    <property type="project" value="InterPro"/>
</dbReference>
<keyword evidence="2" id="KW-0689">Ribosomal protein</keyword>
<dbReference type="InterPro" id="IPR005756">
    <property type="entry name" value="Ribosomal_uL24_euk/arc"/>
</dbReference>
<dbReference type="EMBL" id="CAWUPB010001194">
    <property type="protein sequence ID" value="CAK7353336.1"/>
    <property type="molecule type" value="Genomic_DNA"/>
</dbReference>
<evidence type="ECO:0000259" key="5">
    <source>
        <dbReference type="PROSITE" id="PS50181"/>
    </source>
</evidence>
<keyword evidence="3" id="KW-0687">Ribonucleoprotein</keyword>
<dbReference type="NCBIfam" id="TIGR01080">
    <property type="entry name" value="rplX_A_E"/>
    <property type="match status" value="1"/>
</dbReference>
<dbReference type="InterPro" id="IPR017451">
    <property type="entry name" value="F-box-assoc_interact_dom"/>
</dbReference>
<dbReference type="Gene3D" id="1.20.1280.50">
    <property type="match status" value="1"/>
</dbReference>
<evidence type="ECO:0000256" key="2">
    <source>
        <dbReference type="ARBA" id="ARBA00022980"/>
    </source>
</evidence>
<dbReference type="NCBIfam" id="TIGR01640">
    <property type="entry name" value="F_box_assoc_1"/>
    <property type="match status" value="1"/>
</dbReference>
<comment type="caution">
    <text evidence="6">The sequence shown here is derived from an EMBL/GenBank/DDBJ whole genome shotgun (WGS) entry which is preliminary data.</text>
</comment>
<dbReference type="FunFam" id="2.30.30.30:FF:000009">
    <property type="entry name" value="60S ribosomal protein L26"/>
    <property type="match status" value="1"/>
</dbReference>
<dbReference type="Gene3D" id="2.30.30.30">
    <property type="match status" value="1"/>
</dbReference>
<evidence type="ECO:0000313" key="6">
    <source>
        <dbReference type="EMBL" id="CAK7353336.1"/>
    </source>
</evidence>
<dbReference type="GO" id="GO:0003723">
    <property type="term" value="F:RNA binding"/>
    <property type="evidence" value="ECO:0007669"/>
    <property type="project" value="InterPro"/>
</dbReference>
<evidence type="ECO:0000256" key="3">
    <source>
        <dbReference type="ARBA" id="ARBA00023274"/>
    </source>
</evidence>
<feature type="compositionally biased region" description="Polar residues" evidence="4">
    <location>
        <begin position="15"/>
        <end position="26"/>
    </location>
</feature>
<dbReference type="CDD" id="cd06089">
    <property type="entry name" value="KOW_RPL26"/>
    <property type="match status" value="1"/>
</dbReference>
<comment type="similarity">
    <text evidence="1">Belongs to the universal ribosomal protein uL24 family.</text>
</comment>
<dbReference type="InterPro" id="IPR036047">
    <property type="entry name" value="F-box-like_dom_sf"/>
</dbReference>
<feature type="compositionally biased region" description="Basic residues" evidence="4">
    <location>
        <begin position="1"/>
        <end position="12"/>
    </location>
</feature>
<organism evidence="6 7">
    <name type="scientific">Dovyalis caffra</name>
    <dbReference type="NCBI Taxonomy" id="77055"/>
    <lineage>
        <taxon>Eukaryota</taxon>
        <taxon>Viridiplantae</taxon>
        <taxon>Streptophyta</taxon>
        <taxon>Embryophyta</taxon>
        <taxon>Tracheophyta</taxon>
        <taxon>Spermatophyta</taxon>
        <taxon>Magnoliopsida</taxon>
        <taxon>eudicotyledons</taxon>
        <taxon>Gunneridae</taxon>
        <taxon>Pentapetalae</taxon>
        <taxon>rosids</taxon>
        <taxon>fabids</taxon>
        <taxon>Malpighiales</taxon>
        <taxon>Salicaceae</taxon>
        <taxon>Flacourtieae</taxon>
        <taxon>Dovyalis</taxon>
    </lineage>
</organism>
<dbReference type="InterPro" id="IPR041988">
    <property type="entry name" value="Ribosomal_uL24_KOW"/>
</dbReference>